<sequence>MNFKSKIPKKIKNPKTFLGGKGANLSEMRRMGLP</sequence>
<reference evidence="2" key="1">
    <citation type="submission" date="2018-05" db="EMBL/GenBank/DDBJ databases">
        <authorList>
            <person name="Lanie J.A."/>
            <person name="Ng W.-L."/>
            <person name="Kazmierczak K.M."/>
            <person name="Andrzejewski T.M."/>
            <person name="Davidsen T.M."/>
            <person name="Wayne K.J."/>
            <person name="Tettelin H."/>
            <person name="Glass J.I."/>
            <person name="Rusch D."/>
            <person name="Podicherti R."/>
            <person name="Tsui H.-C.T."/>
            <person name="Winkler M.E."/>
        </authorList>
    </citation>
    <scope>NUCLEOTIDE SEQUENCE</scope>
</reference>
<feature type="non-terminal residue" evidence="2">
    <location>
        <position position="34"/>
    </location>
</feature>
<dbReference type="EMBL" id="UINC01220352">
    <property type="protein sequence ID" value="SVE48227.1"/>
    <property type="molecule type" value="Genomic_DNA"/>
</dbReference>
<gene>
    <name evidence="2" type="ORF">METZ01_LOCUS501081</name>
</gene>
<evidence type="ECO:0000313" key="2">
    <source>
        <dbReference type="EMBL" id="SVE48227.1"/>
    </source>
</evidence>
<feature type="compositionally biased region" description="Basic residues" evidence="1">
    <location>
        <begin position="1"/>
        <end position="13"/>
    </location>
</feature>
<evidence type="ECO:0008006" key="3">
    <source>
        <dbReference type="Google" id="ProtNLM"/>
    </source>
</evidence>
<accession>A0A383DUM4</accession>
<organism evidence="2">
    <name type="scientific">marine metagenome</name>
    <dbReference type="NCBI Taxonomy" id="408172"/>
    <lineage>
        <taxon>unclassified sequences</taxon>
        <taxon>metagenomes</taxon>
        <taxon>ecological metagenomes</taxon>
    </lineage>
</organism>
<evidence type="ECO:0000256" key="1">
    <source>
        <dbReference type="SAM" id="MobiDB-lite"/>
    </source>
</evidence>
<dbReference type="AlphaFoldDB" id="A0A383DUM4"/>
<name>A0A383DUM4_9ZZZZ</name>
<protein>
    <recommendedName>
        <fullName evidence="3">Pyruvate phosphate dikinase AMP/ATP-binding domain-containing protein</fullName>
    </recommendedName>
</protein>
<proteinExistence type="predicted"/>
<feature type="region of interest" description="Disordered" evidence="1">
    <location>
        <begin position="1"/>
        <end position="34"/>
    </location>
</feature>